<accession>A0A1V4SSF0</accession>
<gene>
    <name evidence="1" type="ORF">CLHUN_01910</name>
</gene>
<evidence type="ECO:0000313" key="2">
    <source>
        <dbReference type="Proteomes" id="UP000191554"/>
    </source>
</evidence>
<keyword evidence="2" id="KW-1185">Reference proteome</keyword>
<dbReference type="EMBL" id="MZGX01000001">
    <property type="protein sequence ID" value="OPX46375.1"/>
    <property type="molecule type" value="Genomic_DNA"/>
</dbReference>
<protein>
    <submittedName>
        <fullName evidence="1">Uncharacterized protein</fullName>
    </submittedName>
</protein>
<proteinExistence type="predicted"/>
<dbReference type="Proteomes" id="UP000191554">
    <property type="component" value="Unassembled WGS sequence"/>
</dbReference>
<organism evidence="1 2">
    <name type="scientific">Ruminiclostridium hungatei</name>
    <name type="common">Clostridium hungatei</name>
    <dbReference type="NCBI Taxonomy" id="48256"/>
    <lineage>
        <taxon>Bacteria</taxon>
        <taxon>Bacillati</taxon>
        <taxon>Bacillota</taxon>
        <taxon>Clostridia</taxon>
        <taxon>Eubacteriales</taxon>
        <taxon>Oscillospiraceae</taxon>
        <taxon>Ruminiclostridium</taxon>
    </lineage>
</organism>
<reference evidence="1 2" key="1">
    <citation type="submission" date="2017-03" db="EMBL/GenBank/DDBJ databases">
        <title>Genome sequence of Clostridium hungatei DSM 14427.</title>
        <authorList>
            <person name="Poehlein A."/>
            <person name="Daniel R."/>
        </authorList>
    </citation>
    <scope>NUCLEOTIDE SEQUENCE [LARGE SCALE GENOMIC DNA]</scope>
    <source>
        <strain evidence="1 2">DSM 14427</strain>
    </source>
</reference>
<comment type="caution">
    <text evidence="1">The sequence shown here is derived from an EMBL/GenBank/DDBJ whole genome shotgun (WGS) entry which is preliminary data.</text>
</comment>
<dbReference type="AlphaFoldDB" id="A0A1V4SSF0"/>
<evidence type="ECO:0000313" key="1">
    <source>
        <dbReference type="EMBL" id="OPX46375.1"/>
    </source>
</evidence>
<sequence length="51" mass="6135">MSLNYCCDCRFINYSELNQEWQCWKDNGFNEGCPLNYSQRGCNEFEPKDIQ</sequence>
<name>A0A1V4SSF0_RUMHU</name>